<accession>A0A5S6Q875</accession>
<dbReference type="AlphaFoldDB" id="A0A5S6Q875"/>
<dbReference type="PANTHER" id="PTHR17357:SF0">
    <property type="entry name" value="GANGLIOSIDE GM2 ACTIVATOR"/>
    <property type="match status" value="1"/>
</dbReference>
<dbReference type="STRING" id="70415.A0A5S6Q875"/>
<dbReference type="InterPro" id="IPR036846">
    <property type="entry name" value="GM2-AP_sf"/>
</dbReference>
<proteinExistence type="predicted"/>
<evidence type="ECO:0000256" key="1">
    <source>
        <dbReference type="ARBA" id="ARBA00022729"/>
    </source>
</evidence>
<dbReference type="GO" id="GO:0008047">
    <property type="term" value="F:enzyme activator activity"/>
    <property type="evidence" value="ECO:0007669"/>
    <property type="project" value="InterPro"/>
</dbReference>
<evidence type="ECO:0000313" key="2">
    <source>
        <dbReference type="Proteomes" id="UP000046395"/>
    </source>
</evidence>
<keyword evidence="1" id="KW-0732">Signal</keyword>
<evidence type="ECO:0000313" key="3">
    <source>
        <dbReference type="WBParaSite" id="TMUE_1000003393.1"/>
    </source>
</evidence>
<dbReference type="GO" id="GO:0009898">
    <property type="term" value="C:cytoplasmic side of plasma membrane"/>
    <property type="evidence" value="ECO:0007669"/>
    <property type="project" value="TreeGrafter"/>
</dbReference>
<dbReference type="Proteomes" id="UP000046395">
    <property type="component" value="Unassembled WGS sequence"/>
</dbReference>
<dbReference type="InterPro" id="IPR028996">
    <property type="entry name" value="GM2-AP"/>
</dbReference>
<dbReference type="SUPFAM" id="SSF63707">
    <property type="entry name" value="Ganglioside M2 (gm2) activator"/>
    <property type="match status" value="1"/>
</dbReference>
<dbReference type="GO" id="GO:0005319">
    <property type="term" value="F:lipid transporter activity"/>
    <property type="evidence" value="ECO:0007669"/>
    <property type="project" value="TreeGrafter"/>
</dbReference>
<protein>
    <submittedName>
        <fullName evidence="3">MD-2-related lipid-recognition domain-containing protein</fullName>
    </submittedName>
</protein>
<reference evidence="3" key="1">
    <citation type="submission" date="2019-12" db="UniProtKB">
        <authorList>
            <consortium name="WormBaseParasite"/>
        </authorList>
    </citation>
    <scope>IDENTIFICATION</scope>
</reference>
<dbReference type="Gene3D" id="2.70.220.10">
    <property type="entry name" value="Ganglioside GM2 activator"/>
    <property type="match status" value="1"/>
</dbReference>
<keyword evidence="2" id="KW-1185">Reference proteome</keyword>
<organism evidence="2 3">
    <name type="scientific">Trichuris muris</name>
    <name type="common">Mouse whipworm</name>
    <dbReference type="NCBI Taxonomy" id="70415"/>
    <lineage>
        <taxon>Eukaryota</taxon>
        <taxon>Metazoa</taxon>
        <taxon>Ecdysozoa</taxon>
        <taxon>Nematoda</taxon>
        <taxon>Enoplea</taxon>
        <taxon>Dorylaimia</taxon>
        <taxon>Trichinellida</taxon>
        <taxon>Trichuridae</taxon>
        <taxon>Trichuris</taxon>
    </lineage>
</organism>
<dbReference type="PANTHER" id="PTHR17357">
    <property type="entry name" value="GM2 GANGLIOSIDE ACTIVATOR PROTEIN"/>
    <property type="match status" value="1"/>
</dbReference>
<name>A0A5S6Q875_TRIMR</name>
<sequence length="155" mass="17675">MAKMQALKYKDCGGSNSTVRVDHLDVEPSPLEVPGLLRIILRVNISTPPPDKVSVKLILRKRMAGSRWIRIPCIFGFGSCDYEHMPVCLLTHELFECPVKAKYYSIDETYLLKSPETSLSQWLQRGDFQALMKIFHEQTRSQLACLVAQFTIKMA</sequence>
<dbReference type="WBParaSite" id="TMUE_1000003393.1">
    <property type="protein sequence ID" value="TMUE_1000003393.1"/>
    <property type="gene ID" value="WBGene00285320"/>
</dbReference>
<dbReference type="GO" id="GO:0006689">
    <property type="term" value="P:ganglioside catabolic process"/>
    <property type="evidence" value="ECO:0007669"/>
    <property type="project" value="InterPro"/>
</dbReference>